<proteinExistence type="inferred from homology"/>
<dbReference type="InterPro" id="IPR003593">
    <property type="entry name" value="AAA+_ATPase"/>
</dbReference>
<evidence type="ECO:0000313" key="8">
    <source>
        <dbReference type="EMBL" id="KKU25814.1"/>
    </source>
</evidence>
<dbReference type="InterPro" id="IPR027417">
    <property type="entry name" value="P-loop_NTPase"/>
</dbReference>
<dbReference type="GO" id="GO:0005524">
    <property type="term" value="F:ATP binding"/>
    <property type="evidence" value="ECO:0007669"/>
    <property type="project" value="UniProtKB-UniRule"/>
</dbReference>
<evidence type="ECO:0000256" key="5">
    <source>
        <dbReference type="PROSITE-ProRule" id="PRU00289"/>
    </source>
</evidence>
<evidence type="ECO:0000256" key="2">
    <source>
        <dbReference type="ARBA" id="ARBA00022741"/>
    </source>
</evidence>
<name>A0A0G1NYP4_9BACT</name>
<evidence type="ECO:0000313" key="9">
    <source>
        <dbReference type="Proteomes" id="UP000034175"/>
    </source>
</evidence>
<dbReference type="GO" id="GO:0051301">
    <property type="term" value="P:cell division"/>
    <property type="evidence" value="ECO:0007669"/>
    <property type="project" value="UniProtKB-KW"/>
</dbReference>
<dbReference type="Proteomes" id="UP000034175">
    <property type="component" value="Unassembled WGS sequence"/>
</dbReference>
<dbReference type="SMART" id="SM00382">
    <property type="entry name" value="AAA"/>
    <property type="match status" value="1"/>
</dbReference>
<keyword evidence="6" id="KW-0472">Membrane</keyword>
<feature type="transmembrane region" description="Helical" evidence="6">
    <location>
        <begin position="80"/>
        <end position="102"/>
    </location>
</feature>
<keyword evidence="8" id="KW-0131">Cell cycle</keyword>
<dbReference type="Gene3D" id="3.30.980.40">
    <property type="match status" value="1"/>
</dbReference>
<protein>
    <submittedName>
        <fullName evidence="8">Cell division FtsK/SpoIIIE</fullName>
    </submittedName>
</protein>
<dbReference type="Pfam" id="PF01580">
    <property type="entry name" value="FtsK_SpoIIIE"/>
    <property type="match status" value="1"/>
</dbReference>
<reference evidence="8 9" key="1">
    <citation type="journal article" date="2015" name="Nature">
        <title>rRNA introns, odd ribosomes, and small enigmatic genomes across a large radiation of phyla.</title>
        <authorList>
            <person name="Brown C.T."/>
            <person name="Hug L.A."/>
            <person name="Thomas B.C."/>
            <person name="Sharon I."/>
            <person name="Castelle C.J."/>
            <person name="Singh A."/>
            <person name="Wilkins M.J."/>
            <person name="Williams K.H."/>
            <person name="Banfield J.F."/>
        </authorList>
    </citation>
    <scope>NUCLEOTIDE SEQUENCE [LARGE SCALE GENOMIC DNA]</scope>
</reference>
<keyword evidence="4" id="KW-0238">DNA-binding</keyword>
<dbReference type="InterPro" id="IPR041027">
    <property type="entry name" value="FtsK_alpha"/>
</dbReference>
<evidence type="ECO:0000256" key="6">
    <source>
        <dbReference type="SAM" id="Phobius"/>
    </source>
</evidence>
<feature type="domain" description="FtsK" evidence="7">
    <location>
        <begin position="403"/>
        <end position="598"/>
    </location>
</feature>
<keyword evidence="2 5" id="KW-0547">Nucleotide-binding</keyword>
<dbReference type="PROSITE" id="PS50901">
    <property type="entry name" value="FTSK"/>
    <property type="match status" value="1"/>
</dbReference>
<dbReference type="AlphaFoldDB" id="A0A0G1NYP4"/>
<dbReference type="CDD" id="cd01127">
    <property type="entry name" value="TrwB_TraG_TraD_VirD4"/>
    <property type="match status" value="1"/>
</dbReference>
<feature type="non-terminal residue" evidence="8">
    <location>
        <position position="630"/>
    </location>
</feature>
<evidence type="ECO:0000259" key="7">
    <source>
        <dbReference type="PROSITE" id="PS50901"/>
    </source>
</evidence>
<dbReference type="PANTHER" id="PTHR22683:SF41">
    <property type="entry name" value="DNA TRANSLOCASE FTSK"/>
    <property type="match status" value="1"/>
</dbReference>
<keyword evidence="3 5" id="KW-0067">ATP-binding</keyword>
<dbReference type="PANTHER" id="PTHR22683">
    <property type="entry name" value="SPORULATION PROTEIN RELATED"/>
    <property type="match status" value="1"/>
</dbReference>
<feature type="binding site" evidence="5">
    <location>
        <begin position="420"/>
        <end position="427"/>
    </location>
    <ligand>
        <name>ATP</name>
        <dbReference type="ChEBI" id="CHEBI:30616"/>
    </ligand>
</feature>
<feature type="transmembrane region" description="Helical" evidence="6">
    <location>
        <begin position="123"/>
        <end position="147"/>
    </location>
</feature>
<gene>
    <name evidence="8" type="ORF">UX39_C0018G0004</name>
</gene>
<dbReference type="SUPFAM" id="SSF52540">
    <property type="entry name" value="P-loop containing nucleoside triphosphate hydrolases"/>
    <property type="match status" value="1"/>
</dbReference>
<comment type="similarity">
    <text evidence="1">Belongs to the FtsK/SpoIIIE/SftA family.</text>
</comment>
<keyword evidence="8" id="KW-0132">Cell division</keyword>
<dbReference type="Pfam" id="PF17854">
    <property type="entry name" value="FtsK_alpha"/>
    <property type="match status" value="1"/>
</dbReference>
<feature type="transmembrane region" description="Helical" evidence="6">
    <location>
        <begin position="42"/>
        <end position="60"/>
    </location>
</feature>
<evidence type="ECO:0000256" key="1">
    <source>
        <dbReference type="ARBA" id="ARBA00006474"/>
    </source>
</evidence>
<sequence length="630" mass="69558">MGRKKLSKKEKRERQRERNAFKMQGARLPVKTPTLSPPVTQVIWGLCFLAIASLAMLSLLSEASPAGKIFGASLEFSFGWGRWLFPLLLGFAAGRLIVNAFAPKKRVKDLAGLVKSKHQVPPILRFFGWGLSYLFFLSILSLIAKTAPPAYSWGGGWFGWMLSQPTVGFFGAVGAFIFDIFIIFLGIVIAEQDNLFILWEKLFHKSTGSLLLDSKKEEIKFGETKPVPVVTFTTANVGGKKIKLDLKNRKPVVDDISSHPKIAPWKGQNLLPPLDLLSRETRDAESGDVQEQAEIIRKTLSQFGIAVEMGEVKIGPTVTQYSLKPAEGVKLSQITNLKNNLAMALAAHSLRIEAPIPGTSFVGIEVPNKIRAIVPLRLVLESEDYQARKQPQLMIALGQDVSGKPWVSDIAKMPHLLIAGATGTGKSVCINATLLSLLFGHTPEQLRLILIDPKRVEMTAYNSLPHLLLPVVTEVSKTVTALKWCLVEMDRRYKELQKYGRKNIDAWNEWAEAQKESEERPDKMPYIVIVIDELADLMSVAQAEVENAIVRLAQMARAVGIHLVLATQRPSVDVITGLIKANITTRIAFMVASAVDSRTILDEKGAEDLSGQGDMLYSAADVVKPRRLQG</sequence>
<keyword evidence="6" id="KW-1133">Transmembrane helix</keyword>
<comment type="caution">
    <text evidence="8">The sequence shown here is derived from an EMBL/GenBank/DDBJ whole genome shotgun (WGS) entry which is preliminary data.</text>
</comment>
<evidence type="ECO:0000256" key="4">
    <source>
        <dbReference type="ARBA" id="ARBA00023125"/>
    </source>
</evidence>
<organism evidence="8 9">
    <name type="scientific">Candidatus Magasanikbacteria bacterium GW2011_GWA2_46_17</name>
    <dbReference type="NCBI Taxonomy" id="1619042"/>
    <lineage>
        <taxon>Bacteria</taxon>
        <taxon>Candidatus Magasanikiibacteriota</taxon>
    </lineage>
</organism>
<dbReference type="GO" id="GO:0003677">
    <property type="term" value="F:DNA binding"/>
    <property type="evidence" value="ECO:0007669"/>
    <property type="project" value="UniProtKB-KW"/>
</dbReference>
<evidence type="ECO:0000256" key="3">
    <source>
        <dbReference type="ARBA" id="ARBA00022840"/>
    </source>
</evidence>
<dbReference type="InterPro" id="IPR002543">
    <property type="entry name" value="FtsK_dom"/>
</dbReference>
<dbReference type="InterPro" id="IPR050206">
    <property type="entry name" value="FtsK/SpoIIIE/SftA"/>
</dbReference>
<dbReference type="Gene3D" id="3.40.50.300">
    <property type="entry name" value="P-loop containing nucleotide triphosphate hydrolases"/>
    <property type="match status" value="1"/>
</dbReference>
<keyword evidence="6" id="KW-0812">Transmembrane</keyword>
<accession>A0A0G1NYP4</accession>
<feature type="transmembrane region" description="Helical" evidence="6">
    <location>
        <begin position="167"/>
        <end position="190"/>
    </location>
</feature>
<dbReference type="EMBL" id="LCMA01000018">
    <property type="protein sequence ID" value="KKU25814.1"/>
    <property type="molecule type" value="Genomic_DNA"/>
</dbReference>